<sequence length="289" mass="34233">MLEAKFYETYYFCNVVHNVLQDQENFLRNLNDFYGDGRVFFLLQPFSKYSTFHRFIEFIVDDLSWENTSNVDLGKRQERIRETASFPYLTEYAKWDVLPIEQALEFHGITHESFITFLTRRGGNFLDCDEEDIHEYLVFLRDEGTFDTLVEHTVKEVFHVLFQNRELMLTFNVMVSDALKREKDEESSFVELNGIRRKDGKLKRKNIPKWVQRAVFFRDRGRCVLCDKDLSGILNAHNVENYDHIVPLAQYGLNDVSNIQLLCKECNQIAKKDGSAVTSRVYQSWYKYS</sequence>
<dbReference type="InterPro" id="IPR003615">
    <property type="entry name" value="HNH_nuc"/>
</dbReference>
<protein>
    <submittedName>
        <fullName evidence="2">Putative restriction endonuclease</fullName>
    </submittedName>
</protein>
<evidence type="ECO:0000313" key="2">
    <source>
        <dbReference type="EMBL" id="ABA55886.1"/>
    </source>
</evidence>
<dbReference type="InterPro" id="IPR029471">
    <property type="entry name" value="HNH_5"/>
</dbReference>
<organism evidence="2">
    <name type="scientific">Vibrio sp. DAT722</name>
    <dbReference type="NCBI Taxonomy" id="344879"/>
    <lineage>
        <taxon>Bacteria</taxon>
        <taxon>Pseudomonadati</taxon>
        <taxon>Pseudomonadota</taxon>
        <taxon>Gammaproteobacteria</taxon>
        <taxon>Vibrionales</taxon>
        <taxon>Vibrionaceae</taxon>
        <taxon>Vibrio</taxon>
    </lineage>
</organism>
<keyword evidence="2" id="KW-0255">Endonuclease</keyword>
<dbReference type="EMBL" id="DQ139261">
    <property type="protein sequence ID" value="ABA55886.1"/>
    <property type="molecule type" value="Genomic_DNA"/>
</dbReference>
<evidence type="ECO:0000259" key="1">
    <source>
        <dbReference type="SMART" id="SM00507"/>
    </source>
</evidence>
<dbReference type="Gene3D" id="1.10.30.50">
    <property type="match status" value="1"/>
</dbReference>
<dbReference type="CDD" id="cd00085">
    <property type="entry name" value="HNHc"/>
    <property type="match status" value="1"/>
</dbReference>
<dbReference type="SMART" id="SM00507">
    <property type="entry name" value="HNHc"/>
    <property type="match status" value="1"/>
</dbReference>
<accession>Q2F9Y5</accession>
<feature type="domain" description="HNH nuclease" evidence="1">
    <location>
        <begin position="210"/>
        <end position="268"/>
    </location>
</feature>
<dbReference type="GO" id="GO:0004519">
    <property type="term" value="F:endonuclease activity"/>
    <property type="evidence" value="ECO:0007669"/>
    <property type="project" value="UniProtKB-KW"/>
</dbReference>
<name>Q2F9Y5_9VIBR</name>
<reference evidence="2" key="1">
    <citation type="journal article" date="2006" name="BMC Evol. Biol.">
        <title>Recovery and evolutionary analysis of complete integron gene cassette arrays from Vibrio.</title>
        <authorList>
            <person name="Boucher Y."/>
            <person name="Nesbo C.L."/>
            <person name="Joss M.J."/>
            <person name="Robinson A."/>
            <person name="Mabbutt B.C."/>
            <person name="Gillings M.R."/>
            <person name="Doolittle W.F."/>
            <person name="Stokes H.W."/>
        </authorList>
    </citation>
    <scope>NUCLEOTIDE SEQUENCE</scope>
    <source>
        <strain evidence="2">DAT722</strain>
    </source>
</reference>
<proteinExistence type="predicted"/>
<keyword evidence="2" id="KW-0378">Hydrolase</keyword>
<dbReference type="AlphaFoldDB" id="Q2F9Y5"/>
<dbReference type="Pfam" id="PF14279">
    <property type="entry name" value="HNH_5"/>
    <property type="match status" value="1"/>
</dbReference>
<keyword evidence="2" id="KW-0540">Nuclease</keyword>